<evidence type="ECO:0000313" key="2">
    <source>
        <dbReference type="Proteomes" id="UP000249081"/>
    </source>
</evidence>
<organism evidence="1 2">
    <name type="scientific">Shackletoniella antarctica</name>
    <dbReference type="NCBI Taxonomy" id="268115"/>
    <lineage>
        <taxon>Bacteria</taxon>
        <taxon>Bacillati</taxon>
        <taxon>Cyanobacteriota</taxon>
        <taxon>Cyanophyceae</taxon>
        <taxon>Oculatellales</taxon>
        <taxon>Oculatellaceae</taxon>
        <taxon>Shackletoniella</taxon>
    </lineage>
</organism>
<accession>A0A2W4W2L7</accession>
<protein>
    <submittedName>
        <fullName evidence="1">Uncharacterized protein</fullName>
    </submittedName>
</protein>
<dbReference type="AlphaFoldDB" id="A0A2W4W2L7"/>
<dbReference type="EMBL" id="QBMN01000103">
    <property type="protein sequence ID" value="PZO38540.1"/>
    <property type="molecule type" value="Genomic_DNA"/>
</dbReference>
<proteinExistence type="predicted"/>
<gene>
    <name evidence="1" type="ORF">DCF17_14595</name>
</gene>
<name>A0A2W4W2L7_9CYAN</name>
<comment type="caution">
    <text evidence="1">The sequence shown here is derived from an EMBL/GenBank/DDBJ whole genome shotgun (WGS) entry which is preliminary data.</text>
</comment>
<dbReference type="Proteomes" id="UP000249081">
    <property type="component" value="Unassembled WGS sequence"/>
</dbReference>
<reference evidence="1 2" key="2">
    <citation type="submission" date="2018-06" db="EMBL/GenBank/DDBJ databases">
        <title>Metagenomic assembly of (sub)arctic Cyanobacteria and their associated microbiome from non-axenic cultures.</title>
        <authorList>
            <person name="Baurain D."/>
        </authorList>
    </citation>
    <scope>NUCLEOTIDE SEQUENCE [LARGE SCALE GENOMIC DNA]</scope>
    <source>
        <strain evidence="1">ULC041bin1</strain>
    </source>
</reference>
<evidence type="ECO:0000313" key="1">
    <source>
        <dbReference type="EMBL" id="PZO38540.1"/>
    </source>
</evidence>
<sequence>MQKSLIACRPLADWLGQSVRFQGYLSHWETASRTGDTAFLLRHVKVVPYKGCKEQMRTLDHLWLYLAKDVHTDTKLERYGGYAAVGRVVSYIRSNGTKDFALDIESYIPLKWRIELLKSCGEPKLEDVKIKTLLLEKTLNSLELEELDFSIDQSYDEVYQHFKGEYDFCRRQVEINERYEAQKQHRSRPNPDILKFAATPSKSTKLACKGFATS</sequence>
<reference evidence="2" key="1">
    <citation type="submission" date="2018-04" db="EMBL/GenBank/DDBJ databases">
        <authorList>
            <person name="Cornet L."/>
        </authorList>
    </citation>
    <scope>NUCLEOTIDE SEQUENCE [LARGE SCALE GENOMIC DNA]</scope>
</reference>